<dbReference type="GO" id="GO:0004930">
    <property type="term" value="F:G protein-coupled receptor activity"/>
    <property type="evidence" value="ECO:0007669"/>
    <property type="project" value="UniProtKB-KW"/>
</dbReference>
<reference evidence="10" key="3">
    <citation type="submission" date="2025-09" db="UniProtKB">
        <authorList>
            <consortium name="Ensembl"/>
        </authorList>
    </citation>
    <scope>IDENTIFICATION</scope>
</reference>
<feature type="transmembrane region" description="Helical" evidence="9">
    <location>
        <begin position="202"/>
        <end position="227"/>
    </location>
</feature>
<keyword evidence="5" id="KW-0297">G-protein coupled receptor</keyword>
<evidence type="ECO:0000313" key="11">
    <source>
        <dbReference type="Proteomes" id="UP000694580"/>
    </source>
</evidence>
<name>A0AAY4D4Z0_9TELE</name>
<keyword evidence="2" id="KW-0716">Sensory transduction</keyword>
<keyword evidence="8" id="KW-0807">Transducer</keyword>
<feature type="transmembrane region" description="Helical" evidence="9">
    <location>
        <begin position="74"/>
        <end position="93"/>
    </location>
</feature>
<keyword evidence="11" id="KW-1185">Reference proteome</keyword>
<dbReference type="Proteomes" id="UP000694580">
    <property type="component" value="Chromosome 20"/>
</dbReference>
<evidence type="ECO:0008006" key="12">
    <source>
        <dbReference type="Google" id="ProtNLM"/>
    </source>
</evidence>
<evidence type="ECO:0000256" key="4">
    <source>
        <dbReference type="ARBA" id="ARBA00022989"/>
    </source>
</evidence>
<dbReference type="PANTHER" id="PTHR11394">
    <property type="entry name" value="TASTE RECEPTOR TYPE 2"/>
    <property type="match status" value="1"/>
</dbReference>
<evidence type="ECO:0000256" key="3">
    <source>
        <dbReference type="ARBA" id="ARBA00022692"/>
    </source>
</evidence>
<keyword evidence="4 9" id="KW-1133">Transmembrane helix</keyword>
<reference evidence="10" key="2">
    <citation type="submission" date="2025-08" db="UniProtKB">
        <authorList>
            <consortium name="Ensembl"/>
        </authorList>
    </citation>
    <scope>IDENTIFICATION</scope>
</reference>
<evidence type="ECO:0000256" key="9">
    <source>
        <dbReference type="SAM" id="Phobius"/>
    </source>
</evidence>
<keyword evidence="7" id="KW-0675">Receptor</keyword>
<sequence>MSISSIATVRYLRHHMKNMEVSGTSFSSPRIRSQMRVTITGIVQEVLYFLCSLWVTIDISFFQRKVSTFDPNSNILMTVFCLYSFGTTINLGVGHKMMTFSVGITLTSSVWLNVFYCSQIVRTRPVFWMKRNIITIVYTALFLHILHLVLDTLLDSLLSFNIISSEQGCSRTSNHTGCGNWENQTSLVTDSSELSTVSTVLWSLRIFVICLALCIMSASSFATVHYLRQHMRAMKTSSFFSPILKSQMRVTITGIIQAALYLLCSLWTIINLCLAFYSNIIFDVDQHIFITGFSLYSFATTINMSVGQSLFRQRATELWQRTKSFIGP</sequence>
<organism evidence="10 11">
    <name type="scientific">Denticeps clupeoides</name>
    <name type="common">denticle herring</name>
    <dbReference type="NCBI Taxonomy" id="299321"/>
    <lineage>
        <taxon>Eukaryota</taxon>
        <taxon>Metazoa</taxon>
        <taxon>Chordata</taxon>
        <taxon>Craniata</taxon>
        <taxon>Vertebrata</taxon>
        <taxon>Euteleostomi</taxon>
        <taxon>Actinopterygii</taxon>
        <taxon>Neopterygii</taxon>
        <taxon>Teleostei</taxon>
        <taxon>Clupei</taxon>
        <taxon>Clupeiformes</taxon>
        <taxon>Denticipitoidei</taxon>
        <taxon>Denticipitidae</taxon>
        <taxon>Denticeps</taxon>
    </lineage>
</organism>
<feature type="transmembrane region" description="Helical" evidence="9">
    <location>
        <begin position="133"/>
        <end position="150"/>
    </location>
</feature>
<evidence type="ECO:0000256" key="1">
    <source>
        <dbReference type="ARBA" id="ARBA00004141"/>
    </source>
</evidence>
<proteinExistence type="predicted"/>
<evidence type="ECO:0000256" key="8">
    <source>
        <dbReference type="ARBA" id="ARBA00023224"/>
    </source>
</evidence>
<dbReference type="Ensembl" id="ENSDCDT00010050484.1">
    <property type="protein sequence ID" value="ENSDCDP00010040605.1"/>
    <property type="gene ID" value="ENSDCDG00010025902.1"/>
</dbReference>
<keyword evidence="3 9" id="KW-0812">Transmembrane</keyword>
<dbReference type="AlphaFoldDB" id="A0AAY4D4Z0"/>
<reference evidence="10 11" key="1">
    <citation type="submission" date="2020-06" db="EMBL/GenBank/DDBJ databases">
        <authorList>
            <consortium name="Wellcome Sanger Institute Data Sharing"/>
        </authorList>
    </citation>
    <scope>NUCLEOTIDE SEQUENCE [LARGE SCALE GENOMIC DNA]</scope>
</reference>
<evidence type="ECO:0000256" key="5">
    <source>
        <dbReference type="ARBA" id="ARBA00023040"/>
    </source>
</evidence>
<accession>A0AAY4D4Z0</accession>
<evidence type="ECO:0000256" key="6">
    <source>
        <dbReference type="ARBA" id="ARBA00023136"/>
    </source>
</evidence>
<feature type="transmembrane region" description="Helical" evidence="9">
    <location>
        <begin position="42"/>
        <end position="62"/>
    </location>
</feature>
<dbReference type="GO" id="GO:0016020">
    <property type="term" value="C:membrane"/>
    <property type="evidence" value="ECO:0007669"/>
    <property type="project" value="UniProtKB-SubCell"/>
</dbReference>
<dbReference type="PANTHER" id="PTHR11394:SF47">
    <property type="entry name" value="TASTE RECEPTOR TYPE 2 MEMBER 40"/>
    <property type="match status" value="1"/>
</dbReference>
<evidence type="ECO:0000256" key="2">
    <source>
        <dbReference type="ARBA" id="ARBA00022606"/>
    </source>
</evidence>
<feature type="transmembrane region" description="Helical" evidence="9">
    <location>
        <begin position="258"/>
        <end position="282"/>
    </location>
</feature>
<comment type="subcellular location">
    <subcellularLocation>
        <location evidence="1">Membrane</location>
        <topology evidence="1">Multi-pass membrane protein</topology>
    </subcellularLocation>
</comment>
<evidence type="ECO:0000256" key="7">
    <source>
        <dbReference type="ARBA" id="ARBA00023170"/>
    </source>
</evidence>
<evidence type="ECO:0000313" key="10">
    <source>
        <dbReference type="Ensembl" id="ENSDCDP00010040605.1"/>
    </source>
</evidence>
<dbReference type="GeneTree" id="ENSGT00530000065251"/>
<keyword evidence="6 9" id="KW-0472">Membrane</keyword>
<protein>
    <recommendedName>
        <fullName evidence="12">Taste receptor type 2</fullName>
    </recommendedName>
</protein>
<feature type="transmembrane region" description="Helical" evidence="9">
    <location>
        <begin position="288"/>
        <end position="311"/>
    </location>
</feature>